<comment type="caution">
    <text evidence="1">The sequence shown here is derived from an EMBL/GenBank/DDBJ whole genome shotgun (WGS) entry which is preliminary data.</text>
</comment>
<keyword evidence="2" id="KW-1185">Reference proteome</keyword>
<reference evidence="2" key="1">
    <citation type="journal article" date="2023" name="Nat. Plants">
        <title>Single-cell RNA sequencing provides a high-resolution roadmap for understanding the multicellular compartmentation of specialized metabolism.</title>
        <authorList>
            <person name="Sun S."/>
            <person name="Shen X."/>
            <person name="Li Y."/>
            <person name="Li Y."/>
            <person name="Wang S."/>
            <person name="Li R."/>
            <person name="Zhang H."/>
            <person name="Shen G."/>
            <person name="Guo B."/>
            <person name="Wei J."/>
            <person name="Xu J."/>
            <person name="St-Pierre B."/>
            <person name="Chen S."/>
            <person name="Sun C."/>
        </authorList>
    </citation>
    <scope>NUCLEOTIDE SEQUENCE [LARGE SCALE GENOMIC DNA]</scope>
</reference>
<protein>
    <submittedName>
        <fullName evidence="1">Uncharacterized protein</fullName>
    </submittedName>
</protein>
<gene>
    <name evidence="1" type="ORF">M9H77_28929</name>
</gene>
<accession>A0ACC0AKW4</accession>
<dbReference type="EMBL" id="CM044706">
    <property type="protein sequence ID" value="KAI5660136.1"/>
    <property type="molecule type" value="Genomic_DNA"/>
</dbReference>
<evidence type="ECO:0000313" key="2">
    <source>
        <dbReference type="Proteomes" id="UP001060085"/>
    </source>
</evidence>
<name>A0ACC0AKW4_CATRO</name>
<organism evidence="1 2">
    <name type="scientific">Catharanthus roseus</name>
    <name type="common">Madagascar periwinkle</name>
    <name type="synonym">Vinca rosea</name>
    <dbReference type="NCBI Taxonomy" id="4058"/>
    <lineage>
        <taxon>Eukaryota</taxon>
        <taxon>Viridiplantae</taxon>
        <taxon>Streptophyta</taxon>
        <taxon>Embryophyta</taxon>
        <taxon>Tracheophyta</taxon>
        <taxon>Spermatophyta</taxon>
        <taxon>Magnoliopsida</taxon>
        <taxon>eudicotyledons</taxon>
        <taxon>Gunneridae</taxon>
        <taxon>Pentapetalae</taxon>
        <taxon>asterids</taxon>
        <taxon>lamiids</taxon>
        <taxon>Gentianales</taxon>
        <taxon>Apocynaceae</taxon>
        <taxon>Rauvolfioideae</taxon>
        <taxon>Vinceae</taxon>
        <taxon>Catharanthinae</taxon>
        <taxon>Catharanthus</taxon>
    </lineage>
</organism>
<proteinExistence type="predicted"/>
<evidence type="ECO:0000313" key="1">
    <source>
        <dbReference type="EMBL" id="KAI5660136.1"/>
    </source>
</evidence>
<dbReference type="Proteomes" id="UP001060085">
    <property type="component" value="Linkage Group LG06"/>
</dbReference>
<sequence length="807" mass="89789">MPVSTRSQGIINNQAQNDSNQDQRNNPRTDQEEYLMAHQMRNPHHGLKEKMKALTLLYEQQKLASAAFKNPPVPKNEEPRFSTHPSVELINSARRDEKEEKGTKPICNVMRENVMPSSTVTRTYVMPPPSMVEEAKENVALGGGGGGGGERIVGFSCPRKARLSSTVARKLSMGGSVVPQSEPRVTKKEIAQDLETISEKRSDSAAAGTSRILVFVRLRPMNKKEKEAGSRCCVKIVNKRDVFLTEFATENDYLRLKRLRGRHFTFDSSFPDSTTQQEVYSTTTAELVEDVLQGKNGSVFCYGATGAGKTYTMLGTVENPGVMVLAIKDLFNKIRQRSFDGNHVVHLSYLEVYNETVRDLLSPGRPLVLREDKQGIVAAGLTQYRAYSTDEVMSLLQQGNQNRTTEPTRANETSSRSHAILQVIVEYQVKDASSNIVNRVGKLSLIDLAGSERALATDQRTLRSLEGANINRSLLALSSCINALVEGKKHIPFRNSKLTQLLKDSLGGACNTVMIANIGPSNLSFGETQNTLHWADRAKEIRTKACDANEEIQVPDSEADQAKLLLELQKENRELRMQLARQQQKLLTVQAQTLAANSSPTPSTTSSFLSPLPSSVQPNEKRKPRASFLTGNCFTPESKKKSADDTVRELKKTVKALETEMERMKRDHAMQIKQKDDFIRELSRKGVKSSGTGVEGTRRVVTRASLRPKDPPQGELKSPSHRFLSPAPTAKKRSFWDITTATSPSLTTVNGRKTKSHVSMEPAAAPSMLLQLAYPCFWFMFLFGPHVINYVIQPGFSRQRPEITKQR</sequence>